<reference evidence="11" key="1">
    <citation type="submission" date="2024-05" db="EMBL/GenBank/DDBJ databases">
        <title>Determining zoonotic pasteurella genome.</title>
        <authorList>
            <person name="Maeda T."/>
            <person name="Takahashi T."/>
            <person name="Yoshida H."/>
        </authorList>
    </citation>
    <scope>NUCLEOTIDE SEQUENCE</scope>
    <source>
        <strain evidence="11">PA42</strain>
    </source>
</reference>
<proteinExistence type="predicted"/>
<evidence type="ECO:0000256" key="4">
    <source>
        <dbReference type="ARBA" id="ARBA00022734"/>
    </source>
</evidence>
<evidence type="ECO:0000256" key="5">
    <source>
        <dbReference type="ARBA" id="ARBA00023026"/>
    </source>
</evidence>
<keyword evidence="4" id="KW-0430">Lectin</keyword>
<feature type="chain" id="PRO_5046613833" description="Cytolethal distending toxin subunit A" evidence="10">
    <location>
        <begin position="21"/>
        <end position="180"/>
    </location>
</feature>
<evidence type="ECO:0000256" key="6">
    <source>
        <dbReference type="ARBA" id="ARBA00023136"/>
    </source>
</evidence>
<evidence type="ECO:0000256" key="9">
    <source>
        <dbReference type="ARBA" id="ARBA00023288"/>
    </source>
</evidence>
<dbReference type="CDD" id="cd23387">
    <property type="entry name" value="beta-trefoil_Ricin_CdtAC"/>
    <property type="match status" value="1"/>
</dbReference>
<keyword evidence="12" id="KW-1185">Reference proteome</keyword>
<keyword evidence="6" id="KW-0472">Membrane</keyword>
<sequence>MKKYVLSLLLSMIFALPSYAESNPDPTTYPDVELSPPPRISLRSLFTGEPISNDHYGKSSPLNKHWELVDYTGTAYEKLRDGGVLVQFKVVGAAKCFAFQGVRNCTDKDNTVFSLIPTNTGAFLIKDVILGFCLTSRDFADLNLEPCGRSVRDQSFSLAYQWGLLPPFGPSKILVPPVKK</sequence>
<evidence type="ECO:0000256" key="10">
    <source>
        <dbReference type="SAM" id="SignalP"/>
    </source>
</evidence>
<dbReference type="Proteomes" id="UP001052140">
    <property type="component" value="Unassembled WGS sequence"/>
</dbReference>
<evidence type="ECO:0000313" key="12">
    <source>
        <dbReference type="Proteomes" id="UP001052140"/>
    </source>
</evidence>
<evidence type="ECO:0000256" key="7">
    <source>
        <dbReference type="ARBA" id="ARBA00023139"/>
    </source>
</evidence>
<dbReference type="EMBL" id="BPUX01000001">
    <property type="protein sequence ID" value="GJH42160.1"/>
    <property type="molecule type" value="Genomic_DNA"/>
</dbReference>
<keyword evidence="8" id="KW-0998">Cell outer membrane</keyword>
<evidence type="ECO:0000256" key="8">
    <source>
        <dbReference type="ARBA" id="ARBA00023237"/>
    </source>
</evidence>
<keyword evidence="3 10" id="KW-0732">Signal</keyword>
<dbReference type="Pfam" id="PF03498">
    <property type="entry name" value="CDtoxinA"/>
    <property type="match status" value="1"/>
</dbReference>
<keyword evidence="5" id="KW-0843">Virulence</keyword>
<evidence type="ECO:0000313" key="11">
    <source>
        <dbReference type="EMBL" id="GJH42160.1"/>
    </source>
</evidence>
<dbReference type="RefSeq" id="WP_115323482.1">
    <property type="nucleotide sequence ID" value="NZ_BPUX01000001.1"/>
</dbReference>
<keyword evidence="7" id="KW-0564">Palmitate</keyword>
<protein>
    <recommendedName>
        <fullName evidence="13">Cytolethal distending toxin subunit A</fullName>
    </recommendedName>
</protein>
<comment type="caution">
    <text evidence="11">The sequence shown here is derived from an EMBL/GenBank/DDBJ whole genome shotgun (WGS) entry which is preliminary data.</text>
</comment>
<evidence type="ECO:0000256" key="3">
    <source>
        <dbReference type="ARBA" id="ARBA00022729"/>
    </source>
</evidence>
<dbReference type="InterPro" id="IPR003558">
    <property type="entry name" value="CDtoxinA/C"/>
</dbReference>
<accession>A0ABQ4VFL0</accession>
<dbReference type="GeneID" id="69687905"/>
<name>A0ABQ4VFL0_9PAST</name>
<evidence type="ECO:0000256" key="2">
    <source>
        <dbReference type="ARBA" id="ARBA00022656"/>
    </source>
</evidence>
<organism evidence="11 12">
    <name type="scientific">Pasteurella canis</name>
    <dbReference type="NCBI Taxonomy" id="753"/>
    <lineage>
        <taxon>Bacteria</taxon>
        <taxon>Pseudomonadati</taxon>
        <taxon>Pseudomonadota</taxon>
        <taxon>Gammaproteobacteria</taxon>
        <taxon>Pasteurellales</taxon>
        <taxon>Pasteurellaceae</taxon>
        <taxon>Pasteurella</taxon>
    </lineage>
</organism>
<keyword evidence="9" id="KW-0449">Lipoprotein</keyword>
<dbReference type="SUPFAM" id="SSF50370">
    <property type="entry name" value="Ricin B-like lectins"/>
    <property type="match status" value="1"/>
</dbReference>
<evidence type="ECO:0008006" key="13">
    <source>
        <dbReference type="Google" id="ProtNLM"/>
    </source>
</evidence>
<comment type="subcellular location">
    <subcellularLocation>
        <location evidence="1">Cell outer membrane</location>
        <topology evidence="1">Lipid-anchor</topology>
    </subcellularLocation>
</comment>
<gene>
    <name evidence="11" type="ORF">PA42_03340</name>
</gene>
<dbReference type="InterPro" id="IPR035992">
    <property type="entry name" value="Ricin_B-like_lectins"/>
</dbReference>
<feature type="signal peptide" evidence="10">
    <location>
        <begin position="1"/>
        <end position="20"/>
    </location>
</feature>
<keyword evidence="2" id="KW-0800">Toxin</keyword>
<dbReference type="Gene3D" id="2.80.10.50">
    <property type="match status" value="1"/>
</dbReference>
<evidence type="ECO:0000256" key="1">
    <source>
        <dbReference type="ARBA" id="ARBA00004459"/>
    </source>
</evidence>